<evidence type="ECO:0000313" key="13">
    <source>
        <dbReference type="Proteomes" id="UP000006591"/>
    </source>
</evidence>
<dbReference type="Gene3D" id="1.20.5.4130">
    <property type="match status" value="1"/>
</dbReference>
<dbReference type="PANTHER" id="PTHR19338:SF65">
    <property type="entry name" value="OS06G0163900 PROTEIN"/>
    <property type="match status" value="1"/>
</dbReference>
<evidence type="ECO:0000256" key="5">
    <source>
        <dbReference type="ARBA" id="ARBA00022821"/>
    </source>
</evidence>
<evidence type="ECO:0000259" key="11">
    <source>
        <dbReference type="Pfam" id="PF23598"/>
    </source>
</evidence>
<evidence type="ECO:0000256" key="7">
    <source>
        <dbReference type="SAM" id="Coils"/>
    </source>
</evidence>
<evidence type="ECO:0000259" key="8">
    <source>
        <dbReference type="Pfam" id="PF00931"/>
    </source>
</evidence>
<dbReference type="CDD" id="cd14798">
    <property type="entry name" value="RX-CC_like"/>
    <property type="match status" value="1"/>
</dbReference>
<feature type="domain" description="Disease resistance protein winged helix" evidence="10">
    <location>
        <begin position="330"/>
        <end position="401"/>
    </location>
</feature>
<feature type="domain" description="NB-ARC" evidence="8">
    <location>
        <begin position="170"/>
        <end position="263"/>
    </location>
</feature>
<dbReference type="Pfam" id="PF18052">
    <property type="entry name" value="Rx_N"/>
    <property type="match status" value="1"/>
</dbReference>
<dbReference type="Gene3D" id="3.80.10.10">
    <property type="entry name" value="Ribonuclease Inhibitor"/>
    <property type="match status" value="1"/>
</dbReference>
<keyword evidence="4" id="KW-0547">Nucleotide-binding</keyword>
<evidence type="ECO:0000256" key="2">
    <source>
        <dbReference type="ARBA" id="ARBA00022614"/>
    </source>
</evidence>
<keyword evidence="5" id="KW-0611">Plant defense</keyword>
<sequence>MASSSSGVMNSLLTKLATLIREECYSKLKGVRNEVVSLEGELRSMEALLEKLACMDELDVQVKEWRDQVREMSYDIEDCIDDFVHRLGKYDVRSGLIKKTTELPRKLRARHQIAKKIEEIKNHVKEVNERRMRYKLDEYTSKSSCEPIDPRVVTIYANTADLVGIDIPRDEVVKLLMGDDEQQLKVASTVGFGGLGKTTLANEVYRKLDGHFHCRAFVSVSQRPDITRLMSKVLSELTGQYNLHIGELDNLLKVIREYLQDKRCGGLPLAIMSISSLLAGQSKTKWEYVRNSLGSMFERNPTLEDMKHILDFSYRNLPQHLKTCLLYLSIYPEDHTIERNDLVRQWMAEGFISRTHGLDSEDVAQSYFNELINRSMIQPVQVDYNDEVLSCRVHDIMLDFIRSKSAEENFIVVLDHPQVVGHTKRSTESVQYDADEEHGIISTTILGSLSQVRSIAVFRSSFRPSLLELKHLRVLHLELPMREVMDLTGICGLSLLRYLKIRGYYACFKLGMKIRQLLHLETFDLGESFVPRIAIPSDIVHLPCLLHLVIPCGTTLPDGIGSLKSLRTLTSLDLALNSVNNIE</sequence>
<feature type="coiled-coil region" evidence="7">
    <location>
        <begin position="28"/>
        <end position="55"/>
    </location>
</feature>
<dbReference type="PANTHER" id="PTHR19338">
    <property type="entry name" value="TRANSLOCASE OF INNER MITOCHONDRIAL MEMBRANE 13 HOMOLOG"/>
    <property type="match status" value="1"/>
</dbReference>
<dbReference type="Gene3D" id="1.10.10.10">
    <property type="entry name" value="Winged helix-like DNA-binding domain superfamily/Winged helix DNA-binding domain"/>
    <property type="match status" value="1"/>
</dbReference>
<dbReference type="FunFam" id="1.10.10.10:FF:000322">
    <property type="entry name" value="Probable disease resistance protein At1g63360"/>
    <property type="match status" value="1"/>
</dbReference>
<dbReference type="Gene3D" id="3.40.50.300">
    <property type="entry name" value="P-loop containing nucleotide triphosphate hydrolases"/>
    <property type="match status" value="1"/>
</dbReference>
<reference evidence="12" key="1">
    <citation type="submission" date="2015-04" db="UniProtKB">
        <authorList>
            <consortium name="EnsemblPlants"/>
        </authorList>
    </citation>
    <scope>IDENTIFICATION</scope>
    <source>
        <strain evidence="12">SL10</strain>
    </source>
</reference>
<evidence type="ECO:0000256" key="6">
    <source>
        <dbReference type="ARBA" id="ARBA00023054"/>
    </source>
</evidence>
<dbReference type="AlphaFoldDB" id="A0A0E0ICA8"/>
<dbReference type="GO" id="GO:0043531">
    <property type="term" value="F:ADP binding"/>
    <property type="evidence" value="ECO:0007669"/>
    <property type="project" value="InterPro"/>
</dbReference>
<protein>
    <submittedName>
        <fullName evidence="12">Uncharacterized protein</fullName>
    </submittedName>
</protein>
<dbReference type="HOGENOM" id="CLU_000837_25_4_1"/>
<evidence type="ECO:0000256" key="4">
    <source>
        <dbReference type="ARBA" id="ARBA00022741"/>
    </source>
</evidence>
<dbReference type="InterPro" id="IPR055414">
    <property type="entry name" value="LRR_R13L4/SHOC2-like"/>
</dbReference>
<dbReference type="Pfam" id="PF23598">
    <property type="entry name" value="LRR_14"/>
    <property type="match status" value="1"/>
</dbReference>
<dbReference type="InterPro" id="IPR058922">
    <property type="entry name" value="WHD_DRP"/>
</dbReference>
<dbReference type="GO" id="GO:0002758">
    <property type="term" value="P:innate immune response-activating signaling pathway"/>
    <property type="evidence" value="ECO:0007669"/>
    <property type="project" value="UniProtKB-ARBA"/>
</dbReference>
<keyword evidence="13" id="KW-1185">Reference proteome</keyword>
<dbReference type="InterPro" id="IPR038005">
    <property type="entry name" value="RX-like_CC"/>
</dbReference>
<evidence type="ECO:0000259" key="10">
    <source>
        <dbReference type="Pfam" id="PF23559"/>
    </source>
</evidence>
<dbReference type="SUPFAM" id="SSF52058">
    <property type="entry name" value="L domain-like"/>
    <property type="match status" value="1"/>
</dbReference>
<feature type="domain" description="Disease resistance R13L4/SHOC-2-like LRR" evidence="11">
    <location>
        <begin position="451"/>
        <end position="578"/>
    </location>
</feature>
<accession>A0A0E0ICA8</accession>
<keyword evidence="3" id="KW-0677">Repeat</keyword>
<dbReference type="InterPro" id="IPR002182">
    <property type="entry name" value="NB-ARC"/>
</dbReference>
<dbReference type="Gramene" id="ONIVA08G17030.2">
    <property type="protein sequence ID" value="ONIVA08G17030.2"/>
    <property type="gene ID" value="ONIVA08G17030"/>
</dbReference>
<dbReference type="InterPro" id="IPR036388">
    <property type="entry name" value="WH-like_DNA-bd_sf"/>
</dbReference>
<reference evidence="12" key="2">
    <citation type="submission" date="2018-04" db="EMBL/GenBank/DDBJ databases">
        <title>OnivRS2 (Oryza nivara Reference Sequence Version 2).</title>
        <authorList>
            <person name="Zhang J."/>
            <person name="Kudrna D."/>
            <person name="Lee S."/>
            <person name="Talag J."/>
            <person name="Rajasekar S."/>
            <person name="Welchert J."/>
            <person name="Hsing Y.-I."/>
            <person name="Wing R.A."/>
        </authorList>
    </citation>
    <scope>NUCLEOTIDE SEQUENCE [LARGE SCALE GENOMIC DNA]</scope>
    <source>
        <strain evidence="12">SL10</strain>
    </source>
</reference>
<keyword evidence="2" id="KW-0433">Leucine-rich repeat</keyword>
<dbReference type="Pfam" id="PF23559">
    <property type="entry name" value="WHD_DRP"/>
    <property type="match status" value="1"/>
</dbReference>
<dbReference type="InterPro" id="IPR032675">
    <property type="entry name" value="LRR_dom_sf"/>
</dbReference>
<dbReference type="Pfam" id="PF00931">
    <property type="entry name" value="NB-ARC"/>
    <property type="match status" value="1"/>
</dbReference>
<dbReference type="SUPFAM" id="SSF52540">
    <property type="entry name" value="P-loop containing nucleoside triphosphate hydrolases"/>
    <property type="match status" value="1"/>
</dbReference>
<evidence type="ECO:0000259" key="9">
    <source>
        <dbReference type="Pfam" id="PF18052"/>
    </source>
</evidence>
<evidence type="ECO:0000313" key="12">
    <source>
        <dbReference type="EnsemblPlants" id="ONIVA08G17030.2"/>
    </source>
</evidence>
<dbReference type="GO" id="GO:0042742">
    <property type="term" value="P:defense response to bacterium"/>
    <property type="evidence" value="ECO:0007669"/>
    <property type="project" value="UniProtKB-ARBA"/>
</dbReference>
<evidence type="ECO:0000256" key="1">
    <source>
        <dbReference type="ARBA" id="ARBA00008894"/>
    </source>
</evidence>
<dbReference type="EnsemblPlants" id="ONIVA08G17030.2">
    <property type="protein sequence ID" value="ONIVA08G17030.2"/>
    <property type="gene ID" value="ONIVA08G17030"/>
</dbReference>
<dbReference type="InterPro" id="IPR027417">
    <property type="entry name" value="P-loop_NTPase"/>
</dbReference>
<feature type="domain" description="Disease resistance N-terminal" evidence="9">
    <location>
        <begin position="8"/>
        <end position="96"/>
    </location>
</feature>
<name>A0A0E0ICA8_ORYNI</name>
<dbReference type="Proteomes" id="UP000006591">
    <property type="component" value="Chromosome 8"/>
</dbReference>
<comment type="similarity">
    <text evidence="1">Belongs to the disease resistance NB-LRR family.</text>
</comment>
<proteinExistence type="inferred from homology"/>
<feature type="coiled-coil region" evidence="7">
    <location>
        <begin position="110"/>
        <end position="137"/>
    </location>
</feature>
<keyword evidence="6 7" id="KW-0175">Coiled coil</keyword>
<organism evidence="12">
    <name type="scientific">Oryza nivara</name>
    <name type="common">Indian wild rice</name>
    <name type="synonym">Oryza sativa f. spontanea</name>
    <dbReference type="NCBI Taxonomy" id="4536"/>
    <lineage>
        <taxon>Eukaryota</taxon>
        <taxon>Viridiplantae</taxon>
        <taxon>Streptophyta</taxon>
        <taxon>Embryophyta</taxon>
        <taxon>Tracheophyta</taxon>
        <taxon>Spermatophyta</taxon>
        <taxon>Magnoliopsida</taxon>
        <taxon>Liliopsida</taxon>
        <taxon>Poales</taxon>
        <taxon>Poaceae</taxon>
        <taxon>BOP clade</taxon>
        <taxon>Oryzoideae</taxon>
        <taxon>Oryzeae</taxon>
        <taxon>Oryzinae</taxon>
        <taxon>Oryza</taxon>
    </lineage>
</organism>
<dbReference type="InterPro" id="IPR041118">
    <property type="entry name" value="Rx_N"/>
</dbReference>
<evidence type="ECO:0000256" key="3">
    <source>
        <dbReference type="ARBA" id="ARBA00022737"/>
    </source>
</evidence>
<dbReference type="GO" id="GO:0009626">
    <property type="term" value="P:plant-type hypersensitive response"/>
    <property type="evidence" value="ECO:0007669"/>
    <property type="project" value="UniProtKB-ARBA"/>
</dbReference>